<gene>
    <name evidence="2" type="ORF">SHKM778_01330</name>
</gene>
<feature type="compositionally biased region" description="Gly residues" evidence="1">
    <location>
        <begin position="48"/>
        <end position="60"/>
    </location>
</feature>
<protein>
    <submittedName>
        <fullName evidence="2">Uncharacterized protein</fullName>
    </submittedName>
</protein>
<feature type="compositionally biased region" description="Low complexity" evidence="1">
    <location>
        <begin position="132"/>
        <end position="144"/>
    </location>
</feature>
<reference evidence="2" key="2">
    <citation type="submission" date="2024-07" db="EMBL/GenBank/DDBJ databases">
        <title>Streptomyces haneummycinica sp. nov., a new antibiotic-producing actinobacterium isolated from marine sediment.</title>
        <authorList>
            <person name="Uemura M."/>
            <person name="Hamada M."/>
            <person name="Hirano S."/>
            <person name="Kobayashi K."/>
            <person name="Ohshiro T."/>
            <person name="Kobayashi T."/>
            <person name="Terahara T."/>
        </authorList>
    </citation>
    <scope>NUCLEOTIDE SEQUENCE</scope>
    <source>
        <strain evidence="2">KM77-8</strain>
    </source>
</reference>
<feature type="compositionally biased region" description="Gly residues" evidence="1">
    <location>
        <begin position="94"/>
        <end position="105"/>
    </location>
</feature>
<sequence length="153" mass="15214">MAAGKGRRTRSRAAGCTACTACKAAGEPGGQGDGQAQGEQKPGRRAEGGGQGVVDRGGGRAVDAVGEVGQREPAADRHRHGEQGTAEGRAQAGRGEGAAAAGGDGDTGDGEDDGRERQPERGGVQQVEPLRSPATSASGTTATSLCFTGMRWA</sequence>
<feature type="region of interest" description="Disordered" evidence="1">
    <location>
        <begin position="23"/>
        <end position="153"/>
    </location>
</feature>
<accession>A0AAT9H8Q3</accession>
<organism evidence="2">
    <name type="scientific">Streptomyces haneummycinicus</name>
    <dbReference type="NCBI Taxonomy" id="3074435"/>
    <lineage>
        <taxon>Bacteria</taxon>
        <taxon>Bacillati</taxon>
        <taxon>Actinomycetota</taxon>
        <taxon>Actinomycetes</taxon>
        <taxon>Kitasatosporales</taxon>
        <taxon>Streptomycetaceae</taxon>
        <taxon>Streptomyces</taxon>
    </lineage>
</organism>
<feature type="compositionally biased region" description="Low complexity" evidence="1">
    <location>
        <begin position="83"/>
        <end position="93"/>
    </location>
</feature>
<evidence type="ECO:0000313" key="2">
    <source>
        <dbReference type="EMBL" id="BFO13745.1"/>
    </source>
</evidence>
<dbReference type="EMBL" id="AP035768">
    <property type="protein sequence ID" value="BFO13745.1"/>
    <property type="molecule type" value="Genomic_DNA"/>
</dbReference>
<proteinExistence type="predicted"/>
<dbReference type="AlphaFoldDB" id="A0AAT9H8Q3"/>
<reference evidence="2" key="1">
    <citation type="submission" date="2024-06" db="EMBL/GenBank/DDBJ databases">
        <authorList>
            <consortium name="consrtm"/>
            <person name="Uemura M."/>
            <person name="Terahara T."/>
        </authorList>
    </citation>
    <scope>NUCLEOTIDE SEQUENCE</scope>
    <source>
        <strain evidence="2">KM77-8</strain>
    </source>
</reference>
<evidence type="ECO:0000256" key="1">
    <source>
        <dbReference type="SAM" id="MobiDB-lite"/>
    </source>
</evidence>
<feature type="compositionally biased region" description="Basic and acidic residues" evidence="1">
    <location>
        <begin position="69"/>
        <end position="82"/>
    </location>
</feature>
<name>A0AAT9H8Q3_9ACTN</name>